<sequence>MQNPTTSGKQRIRSAYGDCPYYVIIAGGKDCILRVFWGHSWIEGKRGDEDDLPQTWCPDACDTNMTQAWILCLTETMCSQHGCRTLDICSMVTHVRFACYQKRVKPSTNLLVHI</sequence>
<protein>
    <submittedName>
        <fullName evidence="1">Uncharacterized protein</fullName>
    </submittedName>
</protein>
<dbReference type="Proteomes" id="UP000639403">
    <property type="component" value="Unassembled WGS sequence"/>
</dbReference>
<accession>A0A8H7P1I3</accession>
<dbReference type="AlphaFoldDB" id="A0A8H7P1I3"/>
<gene>
    <name evidence="1" type="ORF">IEO21_05908</name>
</gene>
<evidence type="ECO:0000313" key="2">
    <source>
        <dbReference type="Proteomes" id="UP000639403"/>
    </source>
</evidence>
<comment type="caution">
    <text evidence="1">The sequence shown here is derived from an EMBL/GenBank/DDBJ whole genome shotgun (WGS) entry which is preliminary data.</text>
</comment>
<organism evidence="1 2">
    <name type="scientific">Rhodonia placenta</name>
    <dbReference type="NCBI Taxonomy" id="104341"/>
    <lineage>
        <taxon>Eukaryota</taxon>
        <taxon>Fungi</taxon>
        <taxon>Dikarya</taxon>
        <taxon>Basidiomycota</taxon>
        <taxon>Agaricomycotina</taxon>
        <taxon>Agaricomycetes</taxon>
        <taxon>Polyporales</taxon>
        <taxon>Adustoporiaceae</taxon>
        <taxon>Rhodonia</taxon>
    </lineage>
</organism>
<reference evidence="1" key="2">
    <citation type="journal article" name="Front. Microbiol.">
        <title>Degradative Capacity of Two Strains of Rhodonia placenta: From Phenotype to Genotype.</title>
        <authorList>
            <person name="Kolle M."/>
            <person name="Horta M.A.C."/>
            <person name="Nowrousian M."/>
            <person name="Ohm R.A."/>
            <person name="Benz J.P."/>
            <person name="Pilgard A."/>
        </authorList>
    </citation>
    <scope>NUCLEOTIDE SEQUENCE</scope>
    <source>
        <strain evidence="1">FPRL280</strain>
    </source>
</reference>
<name>A0A8H7P1I3_9APHY</name>
<dbReference type="EMBL" id="JADOXO010000118">
    <property type="protein sequence ID" value="KAF9812912.1"/>
    <property type="molecule type" value="Genomic_DNA"/>
</dbReference>
<reference evidence="1" key="1">
    <citation type="submission" date="2020-11" db="EMBL/GenBank/DDBJ databases">
        <authorList>
            <person name="Koelle M."/>
            <person name="Horta M.A.C."/>
            <person name="Nowrousian M."/>
            <person name="Ohm R.A."/>
            <person name="Benz P."/>
            <person name="Pilgard A."/>
        </authorList>
    </citation>
    <scope>NUCLEOTIDE SEQUENCE</scope>
    <source>
        <strain evidence="1">FPRL280</strain>
    </source>
</reference>
<evidence type="ECO:0000313" key="1">
    <source>
        <dbReference type="EMBL" id="KAF9812912.1"/>
    </source>
</evidence>
<proteinExistence type="predicted"/>